<dbReference type="AlphaFoldDB" id="A0A382YFN4"/>
<reference evidence="2" key="1">
    <citation type="submission" date="2018-05" db="EMBL/GenBank/DDBJ databases">
        <authorList>
            <person name="Lanie J.A."/>
            <person name="Ng W.-L."/>
            <person name="Kazmierczak K.M."/>
            <person name="Andrzejewski T.M."/>
            <person name="Davidsen T.M."/>
            <person name="Wayne K.J."/>
            <person name="Tettelin H."/>
            <person name="Glass J.I."/>
            <person name="Rusch D."/>
            <person name="Podicherti R."/>
            <person name="Tsui H.-C.T."/>
            <person name="Winkler M.E."/>
        </authorList>
    </citation>
    <scope>NUCLEOTIDE SEQUENCE</scope>
</reference>
<accession>A0A382YFN4</accession>
<name>A0A382YFN4_9ZZZZ</name>
<dbReference type="SUPFAM" id="SSF53300">
    <property type="entry name" value="vWA-like"/>
    <property type="match status" value="1"/>
</dbReference>
<dbReference type="InterPro" id="IPR036465">
    <property type="entry name" value="vWFA_dom_sf"/>
</dbReference>
<organism evidence="2">
    <name type="scientific">marine metagenome</name>
    <dbReference type="NCBI Taxonomy" id="408172"/>
    <lineage>
        <taxon>unclassified sequences</taxon>
        <taxon>metagenomes</taxon>
        <taxon>ecological metagenomes</taxon>
    </lineage>
</organism>
<evidence type="ECO:0000259" key="1">
    <source>
        <dbReference type="PROSITE" id="PS50234"/>
    </source>
</evidence>
<dbReference type="PANTHER" id="PTHR45737">
    <property type="entry name" value="VON WILLEBRAND FACTOR A DOMAIN-CONTAINING PROTEIN 5A"/>
    <property type="match status" value="1"/>
</dbReference>
<dbReference type="PANTHER" id="PTHR45737:SF6">
    <property type="entry name" value="VON WILLEBRAND FACTOR A DOMAIN-CONTAINING PROTEIN 5A"/>
    <property type="match status" value="1"/>
</dbReference>
<gene>
    <name evidence="2" type="ORF">METZ01_LOCUS434947</name>
</gene>
<dbReference type="Gene3D" id="3.40.50.410">
    <property type="entry name" value="von Willebrand factor, type A domain"/>
    <property type="match status" value="1"/>
</dbReference>
<dbReference type="InterPro" id="IPR002035">
    <property type="entry name" value="VWF_A"/>
</dbReference>
<dbReference type="EMBL" id="UINC01175457">
    <property type="protein sequence ID" value="SVD82093.1"/>
    <property type="molecule type" value="Genomic_DNA"/>
</dbReference>
<sequence>RFPMVVAPRYIPGATRISAFTGSGWAEDTDQVPDASRVTPRVAEPGNSPINPVRIRARIEAGFPLTIESPSHDIQTSVDGEVSEVVLVGNTVPADSDFVLQWRPKVGDAPAAALFSDVYQGETYALLMVMPPSEHGAEVQRLPRETVFVIDTSGSMDGRSIIQAQAALQLALRRLAPGDSFNVIQFNSTPHKLFDSSRPATTDNIQAAVRYVRDLRATGGTEMLPALRLALGLTGDPGKVRQVIFITDGSVGNESTLLAYIRH</sequence>
<dbReference type="PROSITE" id="PS50234">
    <property type="entry name" value="VWFA"/>
    <property type="match status" value="1"/>
</dbReference>
<feature type="non-terminal residue" evidence="2">
    <location>
        <position position="263"/>
    </location>
</feature>
<feature type="domain" description="VWFA" evidence="1">
    <location>
        <begin position="145"/>
        <end position="263"/>
    </location>
</feature>
<evidence type="ECO:0000313" key="2">
    <source>
        <dbReference type="EMBL" id="SVD82093.1"/>
    </source>
</evidence>
<dbReference type="Pfam" id="PF13768">
    <property type="entry name" value="VWA_3"/>
    <property type="match status" value="1"/>
</dbReference>
<protein>
    <recommendedName>
        <fullName evidence="1">VWFA domain-containing protein</fullName>
    </recommendedName>
</protein>
<proteinExistence type="predicted"/>
<feature type="non-terminal residue" evidence="2">
    <location>
        <position position="1"/>
    </location>
</feature>